<evidence type="ECO:0000256" key="2">
    <source>
        <dbReference type="ARBA" id="ARBA00004922"/>
    </source>
</evidence>
<evidence type="ECO:0000256" key="1">
    <source>
        <dbReference type="ARBA" id="ARBA00004323"/>
    </source>
</evidence>
<dbReference type="GO" id="GO:0006493">
    <property type="term" value="P:protein O-linked glycosylation"/>
    <property type="evidence" value="ECO:0007669"/>
    <property type="project" value="TreeGrafter"/>
</dbReference>
<keyword evidence="8" id="KW-1133">Transmembrane helix</keyword>
<dbReference type="Proteomes" id="UP001255856">
    <property type="component" value="Unassembled WGS sequence"/>
</dbReference>
<protein>
    <submittedName>
        <fullName evidence="12">Uncharacterized protein</fullName>
    </submittedName>
</protein>
<dbReference type="GO" id="GO:0000139">
    <property type="term" value="C:Golgi membrane"/>
    <property type="evidence" value="ECO:0007669"/>
    <property type="project" value="UniProtKB-SubCell"/>
</dbReference>
<reference evidence="12" key="1">
    <citation type="submission" date="2021-01" db="EMBL/GenBank/DDBJ databases">
        <authorList>
            <person name="Eckstrom K.M.E."/>
        </authorList>
    </citation>
    <scope>NUCLEOTIDE SEQUENCE</scope>
    <source>
        <strain evidence="12">UVCC 0001</strain>
    </source>
</reference>
<evidence type="ECO:0000256" key="11">
    <source>
        <dbReference type="SAM" id="MobiDB-lite"/>
    </source>
</evidence>
<evidence type="ECO:0000256" key="5">
    <source>
        <dbReference type="ARBA" id="ARBA00022679"/>
    </source>
</evidence>
<evidence type="ECO:0000256" key="3">
    <source>
        <dbReference type="ARBA" id="ARBA00008661"/>
    </source>
</evidence>
<evidence type="ECO:0000256" key="9">
    <source>
        <dbReference type="ARBA" id="ARBA00023034"/>
    </source>
</evidence>
<keyword evidence="6" id="KW-0812">Transmembrane</keyword>
<keyword evidence="13" id="KW-1185">Reference proteome</keyword>
<keyword evidence="7" id="KW-0735">Signal-anchor</keyword>
<dbReference type="SUPFAM" id="SSF50969">
    <property type="entry name" value="YVTN repeat-like/Quinoprotein amine dehydrogenase"/>
    <property type="match status" value="1"/>
</dbReference>
<name>A0AAD9MKN4_PROWI</name>
<dbReference type="InterPro" id="IPR011044">
    <property type="entry name" value="Quino_amine_DH_bsu"/>
</dbReference>
<evidence type="ECO:0000256" key="4">
    <source>
        <dbReference type="ARBA" id="ARBA00022676"/>
    </source>
</evidence>
<dbReference type="PANTHER" id="PTHR11214:SF3">
    <property type="entry name" value="BETA-1,3-GALACTOSYLTRANSFERASE 6"/>
    <property type="match status" value="1"/>
</dbReference>
<gene>
    <name evidence="12" type="ORF">QBZ16_005428</name>
</gene>
<dbReference type="PANTHER" id="PTHR11214">
    <property type="entry name" value="BETA-1,3-N-ACETYLGLUCOSAMINYLTRANSFERASE"/>
    <property type="match status" value="1"/>
</dbReference>
<sequence length="1186" mass="128183">MALGGSRSTEDLGLSLLYSLSGRPSRRSLQPAKGWLRPGQRVTHGWASTAALLLIFLVLLVNRRQSSAIDTCGPGLVPARLPWLEEAEAQRRQLQTDITELEQQLTELTQTSDGSDATKATDNGARARRREEEEAAAAQGAVGPAATADHPFLFVGILSSADSKPRRDAIRGTWMQELPRDVVAKFILYEEELSKAVVLESAAWGDLVFVPSRGLTDYRSIVFKVSAMFEWVVLHLNPNFILKTDDDAYVDCARLVADLRQRCESKDCRNERIYMGEEKRRGQVITAKGDKWNNEEYWHHTRLREYFPYMFGGGYVVSSDIARALHLANHLTGLKIFPNEDATFGFWVSGLNLRRVSHPGFHTAAGSCCLTEVERAEDEAVDESAAPLAQTRRMSTDLWRLQAWEPLCAGWMVLHKVESAAMMHFLHARIHVAATGSCGCWRTRGACASCATPRGTRPGPPAGGPSSRRPGKRPLGVSFMVSPTPDGFHWPARGAWRADGRALLAYRAPLAARDGRADGRTLELGVLDLTQGAASSHLHASFAFRGLANTTAWDWRGGAGALWLPGTGKGRNRVLYHRRGPNDGRIETVFLDAATGSIAFTVPHAIAAVSADGGRALATRALSADGLWLVDLRGANASGLAPSALLALSFNDALTHLERREAADAKRRATRVQAERWALERDALHRVSSPPRSRAPVDLPRRAAATCAHALEDARFVPGCPDLAIAHLLLSNCRHCAGWSASYALAVRLPTPGGAAAPERVSLLKTPSHDVPVATDVDAQGRLALCYRDRVEIGPVAGPDCLASREPFLAVPLPARLSRQGGALSSCAWAPGSAGALALTITRRSWGVMHTLAIWRPDLTDRGLKGDILLVGSHEEHSWPAGTIAGLGPAWSPDGQALAFGASSVWDVGLQLYVTGVGPAQAWLKGDRGAAEPKQSIPALVDVTQGRLAGWCHVRNAQPALEGTADDRNWRLHVVRARNEDHQSLPGATSRAWPAPALNMSRYTTNANVSASAAMQGIARALLEHAEGDWAEREQPLPSWRKTVGAILSRRSHSRLVAARDEQEGLSRARRLWRPSWIADAAAPFAEEAAAYAAVVARAISAAARDGRAAGATGSLTLALALPGSLQYDVLERLLADGSLIHVSELLVSWPLDVPLWSRAQTLETALSLALVPWQQIDDRCLAGPL</sequence>
<evidence type="ECO:0000256" key="10">
    <source>
        <dbReference type="ARBA" id="ARBA00023136"/>
    </source>
</evidence>
<dbReference type="GO" id="GO:0047220">
    <property type="term" value="F:galactosylxylosylprotein 3-beta-galactosyltransferase activity"/>
    <property type="evidence" value="ECO:0007669"/>
    <property type="project" value="TreeGrafter"/>
</dbReference>
<proteinExistence type="inferred from homology"/>
<keyword evidence="9" id="KW-0333">Golgi apparatus</keyword>
<dbReference type="GO" id="GO:0006024">
    <property type="term" value="P:glycosaminoglycan biosynthetic process"/>
    <property type="evidence" value="ECO:0007669"/>
    <property type="project" value="TreeGrafter"/>
</dbReference>
<feature type="region of interest" description="Disordered" evidence="11">
    <location>
        <begin position="107"/>
        <end position="143"/>
    </location>
</feature>
<dbReference type="EMBL" id="JASFZW010000009">
    <property type="protein sequence ID" value="KAK2076668.1"/>
    <property type="molecule type" value="Genomic_DNA"/>
</dbReference>
<evidence type="ECO:0000256" key="7">
    <source>
        <dbReference type="ARBA" id="ARBA00022968"/>
    </source>
</evidence>
<comment type="caution">
    <text evidence="12">The sequence shown here is derived from an EMBL/GenBank/DDBJ whole genome shotgun (WGS) entry which is preliminary data.</text>
</comment>
<keyword evidence="4" id="KW-0328">Glycosyltransferase</keyword>
<comment type="pathway">
    <text evidence="2">Protein modification; protein glycosylation.</text>
</comment>
<accession>A0AAD9MKN4</accession>
<keyword evidence="10" id="KW-0472">Membrane</keyword>
<dbReference type="InterPro" id="IPR002659">
    <property type="entry name" value="Glyco_trans_31"/>
</dbReference>
<keyword evidence="5" id="KW-0808">Transferase</keyword>
<evidence type="ECO:0000256" key="8">
    <source>
        <dbReference type="ARBA" id="ARBA00022989"/>
    </source>
</evidence>
<dbReference type="AlphaFoldDB" id="A0AAD9MKN4"/>
<evidence type="ECO:0000313" key="13">
    <source>
        <dbReference type="Proteomes" id="UP001255856"/>
    </source>
</evidence>
<feature type="compositionally biased region" description="Polar residues" evidence="11">
    <location>
        <begin position="112"/>
        <end position="121"/>
    </location>
</feature>
<dbReference type="Gene3D" id="3.90.550.50">
    <property type="match status" value="1"/>
</dbReference>
<organism evidence="12 13">
    <name type="scientific">Prototheca wickerhamii</name>
    <dbReference type="NCBI Taxonomy" id="3111"/>
    <lineage>
        <taxon>Eukaryota</taxon>
        <taxon>Viridiplantae</taxon>
        <taxon>Chlorophyta</taxon>
        <taxon>core chlorophytes</taxon>
        <taxon>Trebouxiophyceae</taxon>
        <taxon>Chlorellales</taxon>
        <taxon>Chlorellaceae</taxon>
        <taxon>Prototheca</taxon>
    </lineage>
</organism>
<feature type="region of interest" description="Disordered" evidence="11">
    <location>
        <begin position="451"/>
        <end position="474"/>
    </location>
</feature>
<comment type="subcellular location">
    <subcellularLocation>
        <location evidence="1">Golgi apparatus membrane</location>
        <topology evidence="1">Single-pass type II membrane protein</topology>
    </subcellularLocation>
</comment>
<evidence type="ECO:0000313" key="12">
    <source>
        <dbReference type="EMBL" id="KAK2076668.1"/>
    </source>
</evidence>
<comment type="similarity">
    <text evidence="3">Belongs to the glycosyltransferase 31 family.</text>
</comment>
<evidence type="ECO:0000256" key="6">
    <source>
        <dbReference type="ARBA" id="ARBA00022692"/>
    </source>
</evidence>
<dbReference type="Pfam" id="PF01762">
    <property type="entry name" value="Galactosyl_T"/>
    <property type="match status" value="1"/>
</dbReference>